<accession>A0ACB9YN00</accession>
<evidence type="ECO:0000313" key="1">
    <source>
        <dbReference type="EMBL" id="KAI4860415.1"/>
    </source>
</evidence>
<dbReference type="EMBL" id="MU393587">
    <property type="protein sequence ID" value="KAI4860415.1"/>
    <property type="molecule type" value="Genomic_DNA"/>
</dbReference>
<reference evidence="1 2" key="1">
    <citation type="journal article" date="2022" name="New Phytol.">
        <title>Ecological generalism drives hyperdiversity of secondary metabolite gene clusters in xylarialean endophytes.</title>
        <authorList>
            <person name="Franco M.E.E."/>
            <person name="Wisecaver J.H."/>
            <person name="Arnold A.E."/>
            <person name="Ju Y.M."/>
            <person name="Slot J.C."/>
            <person name="Ahrendt S."/>
            <person name="Moore L.P."/>
            <person name="Eastman K.E."/>
            <person name="Scott K."/>
            <person name="Konkel Z."/>
            <person name="Mondo S.J."/>
            <person name="Kuo A."/>
            <person name="Hayes R.D."/>
            <person name="Haridas S."/>
            <person name="Andreopoulos B."/>
            <person name="Riley R."/>
            <person name="LaButti K."/>
            <person name="Pangilinan J."/>
            <person name="Lipzen A."/>
            <person name="Amirebrahimi M."/>
            <person name="Yan J."/>
            <person name="Adam C."/>
            <person name="Keymanesh K."/>
            <person name="Ng V."/>
            <person name="Louie K."/>
            <person name="Northen T."/>
            <person name="Drula E."/>
            <person name="Henrissat B."/>
            <person name="Hsieh H.M."/>
            <person name="Youens-Clark K."/>
            <person name="Lutzoni F."/>
            <person name="Miadlikowska J."/>
            <person name="Eastwood D.C."/>
            <person name="Hamelin R.C."/>
            <person name="Grigoriev I.V."/>
            <person name="U'Ren J.M."/>
        </authorList>
    </citation>
    <scope>NUCLEOTIDE SEQUENCE [LARGE SCALE GENOMIC DNA]</scope>
    <source>
        <strain evidence="1 2">CBS 119005</strain>
    </source>
</reference>
<sequence>MPLKTVLITGCGPGGIGSALATEFHTRGHRVFATDVSSSHLAHLEDRGMETLALDVTSQPSVEAAAVTVSERTGGRLDILVNNAGVLHAMPFADADVAAARRLFDVNVLGVIAVTQAFLPQLLAAARDRAGGDAIVANVCSVNSEIRPPFFGIYNASKAAVEVLGASIRPELAPFGVRVVSIKTGCINTELFRNAPPTKLPEDSLYRPAREFIEGRKMLEKAPYMEPEVYAKKVVDELLRPSVKHVIWQGGLATFAWILSWFGWEGMMDGIYIRENELNKCATRRI</sequence>
<name>A0ACB9YN00_9PEZI</name>
<evidence type="ECO:0000313" key="2">
    <source>
        <dbReference type="Proteomes" id="UP001497700"/>
    </source>
</evidence>
<protein>
    <submittedName>
        <fullName evidence="1">Short-chain dehydrogenase/reductase</fullName>
    </submittedName>
</protein>
<gene>
    <name evidence="1" type="ORF">F4820DRAFT_109215</name>
</gene>
<proteinExistence type="predicted"/>
<dbReference type="Proteomes" id="UP001497700">
    <property type="component" value="Unassembled WGS sequence"/>
</dbReference>
<organism evidence="1 2">
    <name type="scientific">Hypoxylon rubiginosum</name>
    <dbReference type="NCBI Taxonomy" id="110542"/>
    <lineage>
        <taxon>Eukaryota</taxon>
        <taxon>Fungi</taxon>
        <taxon>Dikarya</taxon>
        <taxon>Ascomycota</taxon>
        <taxon>Pezizomycotina</taxon>
        <taxon>Sordariomycetes</taxon>
        <taxon>Xylariomycetidae</taxon>
        <taxon>Xylariales</taxon>
        <taxon>Hypoxylaceae</taxon>
        <taxon>Hypoxylon</taxon>
    </lineage>
</organism>
<keyword evidence="2" id="KW-1185">Reference proteome</keyword>
<comment type="caution">
    <text evidence="1">The sequence shown here is derived from an EMBL/GenBank/DDBJ whole genome shotgun (WGS) entry which is preliminary data.</text>
</comment>